<evidence type="ECO:0000313" key="5">
    <source>
        <dbReference type="Proteomes" id="UP000018211"/>
    </source>
</evidence>
<keyword evidence="1" id="KW-0238">DNA-binding</keyword>
<dbReference type="RefSeq" id="WP_022613592.1">
    <property type="nucleotide sequence ID" value="NZ_LK391965.1"/>
</dbReference>
<dbReference type="Pfam" id="PF00496">
    <property type="entry name" value="SBP_bac_5"/>
    <property type="match status" value="1"/>
</dbReference>
<reference evidence="4 5" key="1">
    <citation type="journal article" date="2013" name="ISME J.">
        <title>Comparative genomics of pathogenic lineages of Vibrio nigripulchritudo identifies virulence-associated traits.</title>
        <authorList>
            <person name="Goudenege D."/>
            <person name="Labreuche Y."/>
            <person name="Krin E."/>
            <person name="Ansquer D."/>
            <person name="Mangenot S."/>
            <person name="Calteau A."/>
            <person name="Medigue C."/>
            <person name="Mazel D."/>
            <person name="Polz M.F."/>
            <person name="Le Roux F."/>
        </authorList>
    </citation>
    <scope>NUCLEOTIDE SEQUENCE [LARGE SCALE GENOMIC DNA]</scope>
    <source>
        <strain evidence="4 5">SOn1</strain>
    </source>
</reference>
<comment type="caution">
    <text evidence="4">The sequence shown here is derived from an EMBL/GenBank/DDBJ whole genome shotgun (WGS) entry which is preliminary data.</text>
</comment>
<evidence type="ECO:0000256" key="1">
    <source>
        <dbReference type="ARBA" id="ARBA00023125"/>
    </source>
</evidence>
<dbReference type="SUPFAM" id="SSF53850">
    <property type="entry name" value="Periplasmic binding protein-like II"/>
    <property type="match status" value="1"/>
</dbReference>
<dbReference type="GO" id="GO:0003677">
    <property type="term" value="F:DNA binding"/>
    <property type="evidence" value="ECO:0007669"/>
    <property type="project" value="UniProtKB-KW"/>
</dbReference>
<dbReference type="AlphaFoldDB" id="A0AAV2VYB4"/>
<dbReference type="InterPro" id="IPR000914">
    <property type="entry name" value="SBP_5_dom"/>
</dbReference>
<name>A0AAV2VYB4_9VIBR</name>
<accession>A0AAV2VYB4</accession>
<evidence type="ECO:0000259" key="2">
    <source>
        <dbReference type="Pfam" id="PF00496"/>
    </source>
</evidence>
<evidence type="ECO:0000259" key="3">
    <source>
        <dbReference type="Pfam" id="PF12793"/>
    </source>
</evidence>
<dbReference type="Pfam" id="PF12793">
    <property type="entry name" value="SgrR_N"/>
    <property type="match status" value="1"/>
</dbReference>
<dbReference type="PANTHER" id="PTHR30290:SF72">
    <property type="entry name" value="HTH-TYPE TRANSCRIPTIONAL REGULATOR SGRR"/>
    <property type="match status" value="1"/>
</dbReference>
<dbReference type="InterPro" id="IPR039424">
    <property type="entry name" value="SBP_5"/>
</dbReference>
<organism evidence="4 5">
    <name type="scientific">Vibrio nigripulchritudo SOn1</name>
    <dbReference type="NCBI Taxonomy" id="1238450"/>
    <lineage>
        <taxon>Bacteria</taxon>
        <taxon>Pseudomonadati</taxon>
        <taxon>Pseudomonadota</taxon>
        <taxon>Gammaproteobacteria</taxon>
        <taxon>Vibrionales</taxon>
        <taxon>Vibrionaceae</taxon>
        <taxon>Vibrio</taxon>
    </lineage>
</organism>
<feature type="domain" description="Solute-binding protein family 5" evidence="2">
    <location>
        <begin position="163"/>
        <end position="307"/>
    </location>
</feature>
<proteinExistence type="predicted"/>
<dbReference type="Proteomes" id="UP000018211">
    <property type="component" value="Unassembled WGS sequence"/>
</dbReference>
<sequence length="493" mass="56483">MENQRRKLEIYEGIFRAYGPGDSACQLSELAALLHVSERYVQTLIKKLVALGWLKWDAQSGRNKKATLSCLKEPIDACYQLAQPMAESGSVDQLLNLLGFGGRDSGKELEAFLSRSELGIQRTLYIPFHRELENLHPLKSLRRTERFLVTQVCQRLTRIIQGEIKGDLAYHWQSNADGTCWRFQIHNGAKFHDGTSLNANDVVRCLNALIGSHYWSRLYEHIDTIKALSPEVIEIQLNAADWHLPRLFSRAETSIYKAVVKGGLVGSGAFSVAVFSSKMLRLVRHTGYTHKVPLVERVELWVYPEWAESKVCAINQLCVKLPEKTQRITSKKLSTFIEIRNSSSQDDSNERISYEDNSECKAIFQSRCPESEGQEVPYAQYNKEFTTVFCSVIEEDDPFISWLSFLTLFPFKQGEYDVELCKIRNTPDLKEAEKYLTDLFQRAQEEEVLTLLKDEPFHLEISRKVENTIVNGFGWCELGDVWVSDNMIQNGFK</sequence>
<dbReference type="PANTHER" id="PTHR30290">
    <property type="entry name" value="PERIPLASMIC BINDING COMPONENT OF ABC TRANSPORTER"/>
    <property type="match status" value="1"/>
</dbReference>
<dbReference type="EMBL" id="CAOF01000179">
    <property type="protein sequence ID" value="CCO49488.1"/>
    <property type="molecule type" value="Genomic_DNA"/>
</dbReference>
<evidence type="ECO:0000313" key="4">
    <source>
        <dbReference type="EMBL" id="CCO49488.1"/>
    </source>
</evidence>
<dbReference type="InterPro" id="IPR025370">
    <property type="entry name" value="SgrR_HTH_N"/>
</dbReference>
<dbReference type="GO" id="GO:0015833">
    <property type="term" value="P:peptide transport"/>
    <property type="evidence" value="ECO:0007669"/>
    <property type="project" value="TreeGrafter"/>
</dbReference>
<gene>
    <name evidence="4" type="ORF">VIBNISOn1_830044</name>
</gene>
<feature type="domain" description="Transcriptional regulator SgrR N-terminal HTH" evidence="3">
    <location>
        <begin position="6"/>
        <end position="114"/>
    </location>
</feature>
<protein>
    <submittedName>
        <fullName evidence="4">ABC-type transport system, periplasmic component</fullName>
    </submittedName>
</protein>
<dbReference type="Gene3D" id="3.40.190.10">
    <property type="entry name" value="Periplasmic binding protein-like II"/>
    <property type="match status" value="1"/>
</dbReference>
<dbReference type="GO" id="GO:1904680">
    <property type="term" value="F:peptide transmembrane transporter activity"/>
    <property type="evidence" value="ECO:0007669"/>
    <property type="project" value="TreeGrafter"/>
</dbReference>